<name>A0A6L4WPD3_9BACT</name>
<dbReference type="AlphaFoldDB" id="A0A6L4WPD3"/>
<protein>
    <submittedName>
        <fullName evidence="2">MerR family transcriptional regulator</fullName>
    </submittedName>
</protein>
<proteinExistence type="predicted"/>
<accession>A0A6L4WPD3</accession>
<keyword evidence="4" id="KW-1185">Reference proteome</keyword>
<evidence type="ECO:0000259" key="1">
    <source>
        <dbReference type="Pfam" id="PF13411"/>
    </source>
</evidence>
<dbReference type="GO" id="GO:0006355">
    <property type="term" value="P:regulation of DNA-templated transcription"/>
    <property type="evidence" value="ECO:0007669"/>
    <property type="project" value="InterPro"/>
</dbReference>
<evidence type="ECO:0000313" key="5">
    <source>
        <dbReference type="Proteomes" id="UP000472839"/>
    </source>
</evidence>
<feature type="domain" description="HTH merR-type" evidence="1">
    <location>
        <begin position="13"/>
        <end position="76"/>
    </location>
</feature>
<dbReference type="Proteomes" id="UP000461010">
    <property type="component" value="Unassembled WGS sequence"/>
</dbReference>
<dbReference type="Proteomes" id="UP000472839">
    <property type="component" value="Unassembled WGS sequence"/>
</dbReference>
<organism evidence="2 5">
    <name type="scientific">Poseidonibacter ostreae</name>
    <dbReference type="NCBI Taxonomy" id="2654171"/>
    <lineage>
        <taxon>Bacteria</taxon>
        <taxon>Pseudomonadati</taxon>
        <taxon>Campylobacterota</taxon>
        <taxon>Epsilonproteobacteria</taxon>
        <taxon>Campylobacterales</taxon>
        <taxon>Arcobacteraceae</taxon>
        <taxon>Poseidonibacter</taxon>
    </lineage>
</organism>
<sequence length="112" mass="12748">MALLDNTKDVIPLSSVAELLTAKVRTLKMYEEKGLLPLKKETKKLYSIDDIQIVSFVHYLASVKKINANGIKYIIEMLNNNMDEKNRADFLDLVETKLEKLSGKEVTDVESM</sequence>
<dbReference type="EMBL" id="WFKK01000050">
    <property type="protein sequence ID" value="KAB7885885.1"/>
    <property type="molecule type" value="Genomic_DNA"/>
</dbReference>
<dbReference type="Gene3D" id="1.10.1660.10">
    <property type="match status" value="1"/>
</dbReference>
<evidence type="ECO:0000313" key="3">
    <source>
        <dbReference type="EMBL" id="KAB7888450.1"/>
    </source>
</evidence>
<dbReference type="Pfam" id="PF13411">
    <property type="entry name" value="MerR_1"/>
    <property type="match status" value="1"/>
</dbReference>
<gene>
    <name evidence="3" type="ORF">GBG18_13095</name>
    <name evidence="2" type="ORF">GBG19_13375</name>
</gene>
<dbReference type="GO" id="GO:0003677">
    <property type="term" value="F:DNA binding"/>
    <property type="evidence" value="ECO:0007669"/>
    <property type="project" value="InterPro"/>
</dbReference>
<comment type="caution">
    <text evidence="2">The sequence shown here is derived from an EMBL/GenBank/DDBJ whole genome shotgun (WGS) entry which is preliminary data.</text>
</comment>
<dbReference type="InterPro" id="IPR000551">
    <property type="entry name" value="MerR-type_HTH_dom"/>
</dbReference>
<dbReference type="InterPro" id="IPR009061">
    <property type="entry name" value="DNA-bd_dom_put_sf"/>
</dbReference>
<dbReference type="SUPFAM" id="SSF46955">
    <property type="entry name" value="Putative DNA-binding domain"/>
    <property type="match status" value="1"/>
</dbReference>
<dbReference type="EMBL" id="WFKJ01000050">
    <property type="protein sequence ID" value="KAB7888450.1"/>
    <property type="molecule type" value="Genomic_DNA"/>
</dbReference>
<reference evidence="4 5" key="1">
    <citation type="submission" date="2019-10" db="EMBL/GenBank/DDBJ databases">
        <title>Poseidonibacter ostreae sp. nov., isolated from the gut of the Ostrea denselamellosa.</title>
        <authorList>
            <person name="Choi A."/>
        </authorList>
    </citation>
    <scope>NUCLEOTIDE SEQUENCE [LARGE SCALE GENOMIC DNA]</scope>
    <source>
        <strain evidence="2 5">SJOD-M-33</strain>
        <strain evidence="3 4">SJOD-M-5</strain>
    </source>
</reference>
<dbReference type="RefSeq" id="WP_152191736.1">
    <property type="nucleotide sequence ID" value="NZ_WFKI01000001.1"/>
</dbReference>
<evidence type="ECO:0000313" key="4">
    <source>
        <dbReference type="Proteomes" id="UP000461010"/>
    </source>
</evidence>
<evidence type="ECO:0000313" key="2">
    <source>
        <dbReference type="EMBL" id="KAB7885885.1"/>
    </source>
</evidence>